<dbReference type="InterPro" id="IPR033985">
    <property type="entry name" value="SusD-like_N"/>
</dbReference>
<evidence type="ECO:0000256" key="1">
    <source>
        <dbReference type="ARBA" id="ARBA00004442"/>
    </source>
</evidence>
<dbReference type="Pfam" id="PF07980">
    <property type="entry name" value="SusD_RagB"/>
    <property type="match status" value="1"/>
</dbReference>
<evidence type="ECO:0000256" key="3">
    <source>
        <dbReference type="ARBA" id="ARBA00022729"/>
    </source>
</evidence>
<evidence type="ECO:0000256" key="5">
    <source>
        <dbReference type="ARBA" id="ARBA00023237"/>
    </source>
</evidence>
<reference evidence="10" key="1">
    <citation type="journal article" date="2019" name="Int. J. Syst. Evol. Microbiol.">
        <title>The Global Catalogue of Microorganisms (GCM) 10K type strain sequencing project: providing services to taxonomists for standard genome sequencing and annotation.</title>
        <authorList>
            <consortium name="The Broad Institute Genomics Platform"/>
            <consortium name="The Broad Institute Genome Sequencing Center for Infectious Disease"/>
            <person name="Wu L."/>
            <person name="Ma J."/>
        </authorList>
    </citation>
    <scope>NUCLEOTIDE SEQUENCE [LARGE SCALE GENOMIC DNA]</scope>
    <source>
        <strain evidence="10">JCM 17858</strain>
    </source>
</reference>
<dbReference type="Pfam" id="PF14322">
    <property type="entry name" value="SusD-like_3"/>
    <property type="match status" value="1"/>
</dbReference>
<keyword evidence="4" id="KW-0472">Membrane</keyword>
<protein>
    <submittedName>
        <fullName evidence="9">RagB/SusD family nutrient uptake outer membrane protein</fullName>
    </submittedName>
</protein>
<evidence type="ECO:0000256" key="4">
    <source>
        <dbReference type="ARBA" id="ARBA00023136"/>
    </source>
</evidence>
<evidence type="ECO:0000313" key="9">
    <source>
        <dbReference type="EMBL" id="GAA4510809.1"/>
    </source>
</evidence>
<dbReference type="SUPFAM" id="SSF48452">
    <property type="entry name" value="TPR-like"/>
    <property type="match status" value="1"/>
</dbReference>
<dbReference type="InterPro" id="IPR011990">
    <property type="entry name" value="TPR-like_helical_dom_sf"/>
</dbReference>
<accession>A0ABP8QTU0</accession>
<organism evidence="9 10">
    <name type="scientific">Sphingobacterium thermophilum</name>
    <dbReference type="NCBI Taxonomy" id="768534"/>
    <lineage>
        <taxon>Bacteria</taxon>
        <taxon>Pseudomonadati</taxon>
        <taxon>Bacteroidota</taxon>
        <taxon>Sphingobacteriia</taxon>
        <taxon>Sphingobacteriales</taxon>
        <taxon>Sphingobacteriaceae</taxon>
        <taxon>Sphingobacterium</taxon>
    </lineage>
</organism>
<sequence length="533" mass="61049">MMMKTTIKSYISVGMLMVALLQSSCNEFLTHDSPSGVSDEQWWNTEADATKALASVYVGIPGGSSGRNIMYYAGLSDEAVHRGDFKGEYDTFTRGLANSRWGVSNSLWTDDYICIRRANRFLENVDKTYMDGALKERMKLEARALRAYYHMELMMVFGDIPLLTKSLNPEENNQPRTPQKDVSDFIIAELTECAEKLPTTYVEADKFRITSGICWALLSRLGLYNKDYELARFASKKVMDSGVYKLYVNSARPQDSYSELFSYAGENNTERIFFKENGCSNAWTSFAPYGIGGETYLSPTNTVVNNYETKQGKTLSELGRDSILIYQKEPNYRNNRDPRLAASIFVPYEKFQGQYTLDPFYNPSDRIGESKSTATGYWIKKYIDAKDRQNKSGSLDFMIIRYAEILLNYAEAMIELGQWNNSEAIAAINQVRARATMPPVNTGLYNTQEKMRELIRRERQAELAFEGGRYFDIRRWGIDEAVMNGEVYGATNPTTGEIVRVQSRKYDRNREYYWPIPEKELIANPNMTQNPNY</sequence>
<keyword evidence="3 6" id="KW-0732">Signal</keyword>
<comment type="subcellular location">
    <subcellularLocation>
        <location evidence="1">Cell outer membrane</location>
    </subcellularLocation>
</comment>
<evidence type="ECO:0000259" key="7">
    <source>
        <dbReference type="Pfam" id="PF07980"/>
    </source>
</evidence>
<comment type="similarity">
    <text evidence="2">Belongs to the SusD family.</text>
</comment>
<comment type="caution">
    <text evidence="9">The sequence shown here is derived from an EMBL/GenBank/DDBJ whole genome shotgun (WGS) entry which is preliminary data.</text>
</comment>
<dbReference type="CDD" id="cd08977">
    <property type="entry name" value="SusD"/>
    <property type="match status" value="1"/>
</dbReference>
<dbReference type="Proteomes" id="UP001500394">
    <property type="component" value="Unassembled WGS sequence"/>
</dbReference>
<evidence type="ECO:0000256" key="2">
    <source>
        <dbReference type="ARBA" id="ARBA00006275"/>
    </source>
</evidence>
<dbReference type="EMBL" id="BAABGR010000004">
    <property type="protein sequence ID" value="GAA4510809.1"/>
    <property type="molecule type" value="Genomic_DNA"/>
</dbReference>
<proteinExistence type="inferred from homology"/>
<gene>
    <name evidence="9" type="ORF">GCM10023173_02730</name>
</gene>
<evidence type="ECO:0000259" key="8">
    <source>
        <dbReference type="Pfam" id="PF14322"/>
    </source>
</evidence>
<keyword evidence="5" id="KW-0998">Cell outer membrane</keyword>
<evidence type="ECO:0000313" key="10">
    <source>
        <dbReference type="Proteomes" id="UP001500394"/>
    </source>
</evidence>
<evidence type="ECO:0000256" key="6">
    <source>
        <dbReference type="SAM" id="SignalP"/>
    </source>
</evidence>
<dbReference type="InterPro" id="IPR012944">
    <property type="entry name" value="SusD_RagB_dom"/>
</dbReference>
<keyword evidence="10" id="KW-1185">Reference proteome</keyword>
<feature type="domain" description="RagB/SusD" evidence="7">
    <location>
        <begin position="281"/>
        <end position="533"/>
    </location>
</feature>
<feature type="chain" id="PRO_5046258050" evidence="6">
    <location>
        <begin position="24"/>
        <end position="533"/>
    </location>
</feature>
<feature type="domain" description="SusD-like N-terminal" evidence="8">
    <location>
        <begin position="97"/>
        <end position="222"/>
    </location>
</feature>
<dbReference type="Gene3D" id="1.25.40.390">
    <property type="match status" value="1"/>
</dbReference>
<feature type="signal peptide" evidence="6">
    <location>
        <begin position="1"/>
        <end position="23"/>
    </location>
</feature>
<name>A0ABP8QTU0_9SPHI</name>